<dbReference type="Pfam" id="PF13482">
    <property type="entry name" value="RNase_H_2"/>
    <property type="match status" value="1"/>
</dbReference>
<dbReference type="Gene3D" id="3.30.420.10">
    <property type="entry name" value="Ribonuclease H-like superfamily/Ribonuclease H"/>
    <property type="match status" value="1"/>
</dbReference>
<comment type="caution">
    <text evidence="2">The sequence shown here is derived from an EMBL/GenBank/DDBJ whole genome shotgun (WGS) entry which is preliminary data.</text>
</comment>
<protein>
    <recommendedName>
        <fullName evidence="1">YprB ribonuclease H-like domain-containing protein</fullName>
    </recommendedName>
</protein>
<gene>
    <name evidence="2" type="ORF">A2806_02485</name>
</gene>
<feature type="domain" description="YprB ribonuclease H-like" evidence="1">
    <location>
        <begin position="51"/>
        <end position="152"/>
    </location>
</feature>
<evidence type="ECO:0000259" key="1">
    <source>
        <dbReference type="Pfam" id="PF13482"/>
    </source>
</evidence>
<evidence type="ECO:0000313" key="3">
    <source>
        <dbReference type="Proteomes" id="UP000177629"/>
    </source>
</evidence>
<sequence length="190" mass="21220">MAVLVLDCETKKEFSEVGRNFPERLGVSLVGIFDYSDNLLFAFREEALGNLRAKLAGASLVVGYNIKGFDWPVLQPYFPEMKLAKLPTLDLMEDIANNLGFRVGLSNAASATLGIGKTGHGLDAIRYFREGRWDELEKYCLHDVAITKDLYEFGAEHGFVKAETRDRGIVEVPVSWKRVLEPAMVNGTLF</sequence>
<dbReference type="STRING" id="1802362.A2806_02485"/>
<organism evidence="2 3">
    <name type="scientific">Candidatus Terrybacteria bacterium RIFCSPHIGHO2_01_FULL_48_17</name>
    <dbReference type="NCBI Taxonomy" id="1802362"/>
    <lineage>
        <taxon>Bacteria</taxon>
        <taxon>Candidatus Terryibacteriota</taxon>
    </lineage>
</organism>
<name>A0A1G2PHY2_9BACT</name>
<dbReference type="EMBL" id="MHSS01000013">
    <property type="protein sequence ID" value="OHA47883.1"/>
    <property type="molecule type" value="Genomic_DNA"/>
</dbReference>
<dbReference type="AlphaFoldDB" id="A0A1G2PHY2"/>
<dbReference type="InterPro" id="IPR038720">
    <property type="entry name" value="YprB_RNase_H-like_dom"/>
</dbReference>
<proteinExistence type="predicted"/>
<dbReference type="InterPro" id="IPR012337">
    <property type="entry name" value="RNaseH-like_sf"/>
</dbReference>
<reference evidence="2 3" key="1">
    <citation type="journal article" date="2016" name="Nat. Commun.">
        <title>Thousands of microbial genomes shed light on interconnected biogeochemical processes in an aquifer system.</title>
        <authorList>
            <person name="Anantharaman K."/>
            <person name="Brown C.T."/>
            <person name="Hug L.A."/>
            <person name="Sharon I."/>
            <person name="Castelle C.J."/>
            <person name="Probst A.J."/>
            <person name="Thomas B.C."/>
            <person name="Singh A."/>
            <person name="Wilkins M.J."/>
            <person name="Karaoz U."/>
            <person name="Brodie E.L."/>
            <person name="Williams K.H."/>
            <person name="Hubbard S.S."/>
            <person name="Banfield J.F."/>
        </authorList>
    </citation>
    <scope>NUCLEOTIDE SEQUENCE [LARGE SCALE GENOMIC DNA]</scope>
</reference>
<dbReference type="Proteomes" id="UP000177629">
    <property type="component" value="Unassembled WGS sequence"/>
</dbReference>
<evidence type="ECO:0000313" key="2">
    <source>
        <dbReference type="EMBL" id="OHA47883.1"/>
    </source>
</evidence>
<dbReference type="SUPFAM" id="SSF53098">
    <property type="entry name" value="Ribonuclease H-like"/>
    <property type="match status" value="1"/>
</dbReference>
<dbReference type="InterPro" id="IPR036397">
    <property type="entry name" value="RNaseH_sf"/>
</dbReference>
<dbReference type="GO" id="GO:0003676">
    <property type="term" value="F:nucleic acid binding"/>
    <property type="evidence" value="ECO:0007669"/>
    <property type="project" value="InterPro"/>
</dbReference>
<accession>A0A1G2PHY2</accession>